<reference evidence="7" key="1">
    <citation type="submission" date="2016-05" db="EMBL/GenBank/DDBJ databases">
        <title>Comparative genomics of biotechnologically important yeasts.</title>
        <authorList>
            <consortium name="DOE Joint Genome Institute"/>
            <person name="Riley R."/>
            <person name="Haridas S."/>
            <person name="Wolfe K.H."/>
            <person name="Lopes M.R."/>
            <person name="Hittinger C.T."/>
            <person name="Goker M."/>
            <person name="Salamov A."/>
            <person name="Wisecaver J."/>
            <person name="Long T.M."/>
            <person name="Aerts A.L."/>
            <person name="Barry K."/>
            <person name="Choi C."/>
            <person name="Clum A."/>
            <person name="Coughlan A.Y."/>
            <person name="Deshpande S."/>
            <person name="Douglass A.P."/>
            <person name="Hanson S.J."/>
            <person name="Klenk H.-P."/>
            <person name="Labutti K."/>
            <person name="Lapidus A."/>
            <person name="Lindquist E."/>
            <person name="Lipzen A."/>
            <person name="Meier-Kolthoff J.P."/>
            <person name="Ohm R.A."/>
            <person name="Otillar R.P."/>
            <person name="Pangilinan J."/>
            <person name="Peng Y."/>
            <person name="Rokas A."/>
            <person name="Rosa C.A."/>
            <person name="Scheuner C."/>
            <person name="Sibirny A.A."/>
            <person name="Slot J.C."/>
            <person name="Stielow J.B."/>
            <person name="Sun H."/>
            <person name="Kurtzman C.P."/>
            <person name="Blackwell M."/>
            <person name="Grigoriev I.V."/>
            <person name="Jeffries T.W."/>
        </authorList>
    </citation>
    <scope>NUCLEOTIDE SEQUENCE [LARGE SCALE GENOMIC DNA]</scope>
    <source>
        <strain evidence="7">NRRL Y-1933</strain>
    </source>
</reference>
<keyword evidence="4" id="KW-0677">Repeat</keyword>
<dbReference type="RefSeq" id="XP_020078760.1">
    <property type="nucleotide sequence ID" value="XM_020222058.1"/>
</dbReference>
<dbReference type="EMBL" id="KV454538">
    <property type="protein sequence ID" value="ODV69693.1"/>
    <property type="molecule type" value="Genomic_DNA"/>
</dbReference>
<protein>
    <recommendedName>
        <fullName evidence="3">Hsp70 nucleotide exchange factor FES1</fullName>
    </recommendedName>
    <alternativeName>
        <fullName evidence="2">Hsp70 nucleotide exchange factor fes1</fullName>
    </alternativeName>
</protein>
<dbReference type="InterPro" id="IPR016024">
    <property type="entry name" value="ARM-type_fold"/>
</dbReference>
<dbReference type="Pfam" id="PF08609">
    <property type="entry name" value="Fes1"/>
    <property type="match status" value="1"/>
</dbReference>
<gene>
    <name evidence="6" type="ORF">HYPBUDRAFT_154716</name>
</gene>
<accession>A0A1E4RQY1</accession>
<proteinExistence type="inferred from homology"/>
<name>A0A1E4RQY1_9ASCO</name>
<feature type="domain" description="Nucleotide exchange factor Fes1" evidence="5">
    <location>
        <begin position="1"/>
        <end position="82"/>
    </location>
</feature>
<dbReference type="Proteomes" id="UP000095085">
    <property type="component" value="Unassembled WGS sequence"/>
</dbReference>
<evidence type="ECO:0000313" key="6">
    <source>
        <dbReference type="EMBL" id="ODV69693.1"/>
    </source>
</evidence>
<evidence type="ECO:0000256" key="3">
    <source>
        <dbReference type="ARBA" id="ARBA00020719"/>
    </source>
</evidence>
<evidence type="ECO:0000256" key="2">
    <source>
        <dbReference type="ARBA" id="ARBA00015214"/>
    </source>
</evidence>
<organism evidence="6 7">
    <name type="scientific">Hyphopichia burtonii NRRL Y-1933</name>
    <dbReference type="NCBI Taxonomy" id="984485"/>
    <lineage>
        <taxon>Eukaryota</taxon>
        <taxon>Fungi</taxon>
        <taxon>Dikarya</taxon>
        <taxon>Ascomycota</taxon>
        <taxon>Saccharomycotina</taxon>
        <taxon>Pichiomycetes</taxon>
        <taxon>Debaryomycetaceae</taxon>
        <taxon>Hyphopichia</taxon>
    </lineage>
</organism>
<dbReference type="PANTHER" id="PTHR19316:SF18">
    <property type="entry name" value="HSP70-BINDING PROTEIN 1"/>
    <property type="match status" value="1"/>
</dbReference>
<dbReference type="GO" id="GO:0071629">
    <property type="term" value="P:cytoplasm protein quality control by the ubiquitin-proteasome system"/>
    <property type="evidence" value="ECO:0007669"/>
    <property type="project" value="EnsemblFungi"/>
</dbReference>
<dbReference type="GeneID" id="30996607"/>
<evidence type="ECO:0000256" key="4">
    <source>
        <dbReference type="ARBA" id="ARBA00022737"/>
    </source>
</evidence>
<dbReference type="AlphaFoldDB" id="A0A1E4RQY1"/>
<dbReference type="GO" id="GO:0000774">
    <property type="term" value="F:adenyl-nucleotide exchange factor activity"/>
    <property type="evidence" value="ECO:0007669"/>
    <property type="project" value="EnsemblFungi"/>
</dbReference>
<dbReference type="STRING" id="984485.A0A1E4RQY1"/>
<dbReference type="InterPro" id="IPR050693">
    <property type="entry name" value="Hsp70_NEF-Inhibitors"/>
</dbReference>
<evidence type="ECO:0000259" key="5">
    <source>
        <dbReference type="Pfam" id="PF08609"/>
    </source>
</evidence>
<dbReference type="GO" id="GO:0005829">
    <property type="term" value="C:cytosol"/>
    <property type="evidence" value="ECO:0007669"/>
    <property type="project" value="EnsemblFungi"/>
</dbReference>
<evidence type="ECO:0000256" key="1">
    <source>
        <dbReference type="ARBA" id="ARBA00011045"/>
    </source>
</evidence>
<dbReference type="GO" id="GO:0005783">
    <property type="term" value="C:endoplasmic reticulum"/>
    <property type="evidence" value="ECO:0007669"/>
    <property type="project" value="TreeGrafter"/>
</dbReference>
<dbReference type="InterPro" id="IPR011989">
    <property type="entry name" value="ARM-like"/>
</dbReference>
<dbReference type="PANTHER" id="PTHR19316">
    <property type="entry name" value="PROTEIN FOLDING REGULATOR"/>
    <property type="match status" value="1"/>
</dbReference>
<dbReference type="OrthoDB" id="10250458at2759"/>
<comment type="similarity">
    <text evidence="1">Belongs to the FES1 family.</text>
</comment>
<evidence type="ECO:0000313" key="7">
    <source>
        <dbReference type="Proteomes" id="UP000095085"/>
    </source>
</evidence>
<dbReference type="Gene3D" id="1.25.10.10">
    <property type="entry name" value="Leucine-rich Repeat Variant"/>
    <property type="match status" value="1"/>
</dbReference>
<sequence length="288" mass="32211">MEKLLQWSIAQQTGDKESAEKIGQPDPKLLEQLFGGGGPDEPALMKQSIMVVENPEATLENKQIAFDNFEMLIENLDNANNIENLKLWTSIINQLSPEVDDSLKIYAASIIGTAVQNNPNSQEDFLKYCPQGLSKLIELSNSDNLDLQHKCLFAIASFIRNYEPGYFQFDSLNGWSLISSKLSDLSNHKTNLRVLSILSSILSTGLNDEKISQISNLKLIHHLVSNLHHEGHIGCIDKTLNIISQLASLNYKFSKNEINDLATGLDNVEVLKNEISEDDYNFAKQVVH</sequence>
<dbReference type="InterPro" id="IPR013918">
    <property type="entry name" value="Nucleotide_exch_fac_Fes1"/>
</dbReference>
<dbReference type="SUPFAM" id="SSF48371">
    <property type="entry name" value="ARM repeat"/>
    <property type="match status" value="1"/>
</dbReference>
<keyword evidence="7" id="KW-1185">Reference proteome</keyword>